<dbReference type="CAZy" id="GH28">
    <property type="family name" value="Glycoside Hydrolase Family 28"/>
</dbReference>
<evidence type="ECO:0000256" key="2">
    <source>
        <dbReference type="ARBA" id="ARBA00022801"/>
    </source>
</evidence>
<evidence type="ECO:0008006" key="7">
    <source>
        <dbReference type="Google" id="ProtNLM"/>
    </source>
</evidence>
<dbReference type="SUPFAM" id="SSF51126">
    <property type="entry name" value="Pectin lyase-like"/>
    <property type="match status" value="1"/>
</dbReference>
<name>B8LQW0_PICSI</name>
<dbReference type="AlphaFoldDB" id="B8LQW0"/>
<organism evidence="6">
    <name type="scientific">Picea sitchensis</name>
    <name type="common">Sitka spruce</name>
    <name type="synonym">Pinus sitchensis</name>
    <dbReference type="NCBI Taxonomy" id="3332"/>
    <lineage>
        <taxon>Eukaryota</taxon>
        <taxon>Viridiplantae</taxon>
        <taxon>Streptophyta</taxon>
        <taxon>Embryophyta</taxon>
        <taxon>Tracheophyta</taxon>
        <taxon>Spermatophyta</taxon>
        <taxon>Pinopsida</taxon>
        <taxon>Pinidae</taxon>
        <taxon>Conifers I</taxon>
        <taxon>Pinales</taxon>
        <taxon>Pinaceae</taxon>
        <taxon>Picea</taxon>
    </lineage>
</organism>
<dbReference type="InterPro" id="IPR011050">
    <property type="entry name" value="Pectin_lyase_fold/virulence"/>
</dbReference>
<dbReference type="GO" id="GO:0005975">
    <property type="term" value="P:carbohydrate metabolic process"/>
    <property type="evidence" value="ECO:0007669"/>
    <property type="project" value="InterPro"/>
</dbReference>
<reference evidence="6" key="1">
    <citation type="submission" date="2007-06" db="EMBL/GenBank/DDBJ databases">
        <title>Full length cDNA sequences from Sitka Spruce (Picea sitchensis).</title>
        <authorList>
            <person name="Ralph S.G."/>
            <person name="Chun H.E."/>
            <person name="Liao N."/>
            <person name="Ali J."/>
            <person name="Reid K."/>
            <person name="Kolosova N."/>
            <person name="Cooper N."/>
            <person name="Cullis C."/>
            <person name="Jancsik S."/>
            <person name="Moore R."/>
            <person name="Mayo M."/>
            <person name="Wagner S."/>
            <person name="Holt R.A."/>
            <person name="Jones S.J.M."/>
            <person name="Marra M.A."/>
            <person name="Ritland C.E."/>
            <person name="Ritland K."/>
            <person name="Bohlmann J."/>
        </authorList>
    </citation>
    <scope>NUCLEOTIDE SEQUENCE</scope>
    <source>
        <tissue evidence="6">Bark</tissue>
    </source>
</reference>
<dbReference type="PROSITE" id="PS51257">
    <property type="entry name" value="PROKAR_LIPOPROTEIN"/>
    <property type="match status" value="1"/>
</dbReference>
<dbReference type="InterPro" id="IPR051801">
    <property type="entry name" value="GH28_Enzymes"/>
</dbReference>
<evidence type="ECO:0000256" key="4">
    <source>
        <dbReference type="RuleBase" id="RU361169"/>
    </source>
</evidence>
<proteinExistence type="evidence at transcript level"/>
<protein>
    <recommendedName>
        <fullName evidence="7">Pectate lyase superfamily protein domain-containing protein</fullName>
    </recommendedName>
</protein>
<keyword evidence="2 4" id="KW-0378">Hydrolase</keyword>
<accession>B8LQW0</accession>
<evidence type="ECO:0000256" key="3">
    <source>
        <dbReference type="ARBA" id="ARBA00023295"/>
    </source>
</evidence>
<dbReference type="GO" id="GO:0004650">
    <property type="term" value="F:polygalacturonase activity"/>
    <property type="evidence" value="ECO:0007669"/>
    <property type="project" value="InterPro"/>
</dbReference>
<feature type="chain" id="PRO_5002877350" description="Pectate lyase superfamily protein domain-containing protein" evidence="5">
    <location>
        <begin position="23"/>
        <end position="472"/>
    </location>
</feature>
<dbReference type="PANTHER" id="PTHR31339">
    <property type="entry name" value="PECTIN LYASE-RELATED"/>
    <property type="match status" value="1"/>
</dbReference>
<dbReference type="InterPro" id="IPR012334">
    <property type="entry name" value="Pectin_lyas_fold"/>
</dbReference>
<dbReference type="EMBL" id="EF678272">
    <property type="protein sequence ID" value="ABR18040.1"/>
    <property type="molecule type" value="mRNA"/>
</dbReference>
<keyword evidence="3 4" id="KW-0326">Glycosidase</keyword>
<evidence type="ECO:0000256" key="1">
    <source>
        <dbReference type="ARBA" id="ARBA00008834"/>
    </source>
</evidence>
<dbReference type="PANTHER" id="PTHR31339:SF66">
    <property type="entry name" value="OS06G0106800 PROTEIN"/>
    <property type="match status" value="1"/>
</dbReference>
<feature type="signal peptide" evidence="5">
    <location>
        <begin position="1"/>
        <end position="22"/>
    </location>
</feature>
<evidence type="ECO:0000256" key="5">
    <source>
        <dbReference type="SAM" id="SignalP"/>
    </source>
</evidence>
<sequence length="472" mass="51781">MDFKRTHLFQVLLLLGCLIVLGVKVECQKGSWSFSYVAPSCRAQSVSIAEFGGVGDGTTVNTEAFRKAIEHLSEFSETGGGQLYIPPGRWLTGSFNLTDHFTLYLHKEAVILGSQDLEDWPLIPPLPSYGMGRDAPGPRYSSLINGYNLTDVVITGDNGTIDGQGAIWWQKFHKKILKNTRGYLVELMYSKDIIISNLTFLNSPAWNLHPVYSSNILIQYVTILAPLDSPNTDGIDPDSCSYVRIEDCYVVSGDDIVAIKSGWDEYGISFGMPSQHIVIRRLVGISPTSAIIALGSEMSGGIQDVRAEDIQAINSETGIRIKTSPGRGGFVKDIFVNRMTMVNMKWAFTMTGSYGSHPDNKYDPNALPAVERISYSNIVATNVSVAGKLDGIANAPFKDICLTNVTITMAAKSKKYPWNCTYIHGLSNAVYPQPCSLLEERPAEGDAFCPSPQELDTTEENSLQHCSYSSSH</sequence>
<dbReference type="Gene3D" id="2.160.20.10">
    <property type="entry name" value="Single-stranded right-handed beta-helix, Pectin lyase-like"/>
    <property type="match status" value="1"/>
</dbReference>
<dbReference type="InterPro" id="IPR000743">
    <property type="entry name" value="Glyco_hydro_28"/>
</dbReference>
<evidence type="ECO:0000313" key="6">
    <source>
        <dbReference type="EMBL" id="ABR18040.1"/>
    </source>
</evidence>
<dbReference type="Pfam" id="PF00295">
    <property type="entry name" value="Glyco_hydro_28"/>
    <property type="match status" value="1"/>
</dbReference>
<comment type="similarity">
    <text evidence="1 4">Belongs to the glycosyl hydrolase 28 family.</text>
</comment>
<keyword evidence="5" id="KW-0732">Signal</keyword>